<evidence type="ECO:0000313" key="1">
    <source>
        <dbReference type="EMBL" id="GIQ91083.1"/>
    </source>
</evidence>
<feature type="non-terminal residue" evidence="1">
    <location>
        <position position="93"/>
    </location>
</feature>
<dbReference type="EMBL" id="BDIP01007125">
    <property type="protein sequence ID" value="GIQ91083.1"/>
    <property type="molecule type" value="Genomic_DNA"/>
</dbReference>
<name>A0A9K3D8F0_9EUKA</name>
<dbReference type="AlphaFoldDB" id="A0A9K3D8F0"/>
<protein>
    <submittedName>
        <fullName evidence="1">Uncharacterized protein</fullName>
    </submittedName>
</protein>
<gene>
    <name evidence="1" type="ORF">KIPB_014165</name>
</gene>
<dbReference type="Proteomes" id="UP000265618">
    <property type="component" value="Unassembled WGS sequence"/>
</dbReference>
<proteinExistence type="predicted"/>
<feature type="non-terminal residue" evidence="1">
    <location>
        <position position="1"/>
    </location>
</feature>
<dbReference type="OrthoDB" id="10255543at2759"/>
<sequence>DIDADVDLGITTVSLGISDIACTTVSIGATSMTTLAPTQQFQVLIDHFDIDLTFSWEFQEQSFPFVSLNSFPFVSDHGTGTASASDVHGSIIL</sequence>
<dbReference type="Gene3D" id="3.15.10.10">
    <property type="entry name" value="Bactericidal permeability-increasing protein, domain 1"/>
    <property type="match status" value="1"/>
</dbReference>
<reference evidence="1 2" key="1">
    <citation type="journal article" date="2018" name="PLoS ONE">
        <title>The draft genome of Kipferlia bialata reveals reductive genome evolution in fornicate parasites.</title>
        <authorList>
            <person name="Tanifuji G."/>
            <person name="Takabayashi S."/>
            <person name="Kume K."/>
            <person name="Takagi M."/>
            <person name="Nakayama T."/>
            <person name="Kamikawa R."/>
            <person name="Inagaki Y."/>
            <person name="Hashimoto T."/>
        </authorList>
    </citation>
    <scope>NUCLEOTIDE SEQUENCE [LARGE SCALE GENOMIC DNA]</scope>
    <source>
        <strain evidence="1">NY0173</strain>
    </source>
</reference>
<organism evidence="1 2">
    <name type="scientific">Kipferlia bialata</name>
    <dbReference type="NCBI Taxonomy" id="797122"/>
    <lineage>
        <taxon>Eukaryota</taxon>
        <taxon>Metamonada</taxon>
        <taxon>Carpediemonas-like organisms</taxon>
        <taxon>Kipferlia</taxon>
    </lineage>
</organism>
<accession>A0A9K3D8F0</accession>
<comment type="caution">
    <text evidence="1">The sequence shown here is derived from an EMBL/GenBank/DDBJ whole genome shotgun (WGS) entry which is preliminary data.</text>
</comment>
<keyword evidence="2" id="KW-1185">Reference proteome</keyword>
<evidence type="ECO:0000313" key="2">
    <source>
        <dbReference type="Proteomes" id="UP000265618"/>
    </source>
</evidence>